<evidence type="ECO:0000313" key="4">
    <source>
        <dbReference type="Proteomes" id="UP000007177"/>
    </source>
</evidence>
<evidence type="ECO:0000313" key="3">
    <source>
        <dbReference type="EMBL" id="AFA49563.1"/>
    </source>
</evidence>
<dbReference type="Pfam" id="PF13349">
    <property type="entry name" value="DUF4097"/>
    <property type="match status" value="1"/>
</dbReference>
<keyword evidence="1" id="KW-0472">Membrane</keyword>
<dbReference type="KEGG" id="awo:Awo_c28120"/>
<dbReference type="eggNOG" id="COG3595">
    <property type="taxonomic scope" value="Bacteria"/>
</dbReference>
<organism evidence="3 4">
    <name type="scientific">Acetobacterium woodii (strain ATCC 29683 / DSM 1030 / JCM 2381 / KCTC 1655 / WB1)</name>
    <dbReference type="NCBI Taxonomy" id="931626"/>
    <lineage>
        <taxon>Bacteria</taxon>
        <taxon>Bacillati</taxon>
        <taxon>Bacillota</taxon>
        <taxon>Clostridia</taxon>
        <taxon>Eubacteriales</taxon>
        <taxon>Eubacteriaceae</taxon>
        <taxon>Acetobacterium</taxon>
    </lineage>
</organism>
<dbReference type="RefSeq" id="WP_014357161.1">
    <property type="nucleotide sequence ID" value="NC_016894.1"/>
</dbReference>
<dbReference type="Proteomes" id="UP000007177">
    <property type="component" value="Chromosome"/>
</dbReference>
<accession>H6LG87</accession>
<feature type="domain" description="DUF4097" evidence="2">
    <location>
        <begin position="63"/>
        <end position="309"/>
    </location>
</feature>
<sequence length="315" mass="33389">MKSKYSILMLIAGGLILLGAILSLLAFALVGFNWNALNSGSPVEEKNYTHDLNGLNGLVVTGLDDTVVITGSDDDQINIHYFENDQSTYQIELTPNGELRINHSILDNWRNHIGFHFDTRKSTITISVPRTFHGLITASSISGDLKLADLQNLDTVIVSTASGEINLNQLLVNDQISASNTSGSLTLENVTANGNLDLANASGETVLKRATIKGNMSATSISNSIDINETTVAGNTTLESSSGELLFNKLGCDHLALSTISSNISGTLLGDSANYIIKASSLSGDLNLPRSGNGDKMLDVSSTSGDIDIDFSPVN</sequence>
<dbReference type="OrthoDB" id="1778120at2"/>
<keyword evidence="1" id="KW-0812">Transmembrane</keyword>
<dbReference type="HOGENOM" id="CLU_881728_0_0_9"/>
<reference evidence="3 4" key="2">
    <citation type="journal article" date="2012" name="PLoS ONE">
        <title>An ancient pathway combining carbon dioxide fixation with the generation and utilization of a sodium ion gradient for ATP synthesis.</title>
        <authorList>
            <person name="Poehlein A."/>
            <person name="Schmidt S."/>
            <person name="Kaster A.K."/>
            <person name="Goenrich M."/>
            <person name="Vollmers J."/>
            <person name="Thurmer A."/>
            <person name="Bertsch J."/>
            <person name="Schuchmann K."/>
            <person name="Voigt B."/>
            <person name="Hecker M."/>
            <person name="Daniel R."/>
            <person name="Thauer R.K."/>
            <person name="Gottschalk G."/>
            <person name="Muller V."/>
        </authorList>
    </citation>
    <scope>NUCLEOTIDE SEQUENCE [LARGE SCALE GENOMIC DNA]</scope>
    <source>
        <strain evidence="4">ATCC 29683 / DSM 1030 / JCM 2381 / KCTC 1655 / WB1</strain>
    </source>
</reference>
<dbReference type="AlphaFoldDB" id="H6LG87"/>
<dbReference type="EMBL" id="CP002987">
    <property type="protein sequence ID" value="AFA49563.1"/>
    <property type="molecule type" value="Genomic_DNA"/>
</dbReference>
<evidence type="ECO:0000256" key="1">
    <source>
        <dbReference type="SAM" id="Phobius"/>
    </source>
</evidence>
<protein>
    <recommendedName>
        <fullName evidence="2">DUF4097 domain-containing protein</fullName>
    </recommendedName>
</protein>
<keyword evidence="1" id="KW-1133">Transmembrane helix</keyword>
<keyword evidence="4" id="KW-1185">Reference proteome</keyword>
<proteinExistence type="predicted"/>
<evidence type="ECO:0000259" key="2">
    <source>
        <dbReference type="Pfam" id="PF13349"/>
    </source>
</evidence>
<dbReference type="STRING" id="931626.Awo_c28120"/>
<feature type="transmembrane region" description="Helical" evidence="1">
    <location>
        <begin position="7"/>
        <end position="34"/>
    </location>
</feature>
<name>H6LG87_ACEWD</name>
<gene>
    <name evidence="3" type="ordered locus">Awo_c28120</name>
</gene>
<reference evidence="4" key="1">
    <citation type="submission" date="2011-07" db="EMBL/GenBank/DDBJ databases">
        <title>Complete genome sequence of Acetobacterium woodii.</title>
        <authorList>
            <person name="Poehlein A."/>
            <person name="Schmidt S."/>
            <person name="Kaster A.-K."/>
            <person name="Goenrich M."/>
            <person name="Vollmers J."/>
            <person name="Thuermer A."/>
            <person name="Gottschalk G."/>
            <person name="Thauer R.K."/>
            <person name="Daniel R."/>
            <person name="Mueller V."/>
        </authorList>
    </citation>
    <scope>NUCLEOTIDE SEQUENCE [LARGE SCALE GENOMIC DNA]</scope>
    <source>
        <strain evidence="4">ATCC 29683 / DSM 1030 / JCM 2381 / KCTC 1655 / WB1</strain>
    </source>
</reference>
<dbReference type="Gene3D" id="2.160.20.120">
    <property type="match status" value="1"/>
</dbReference>
<dbReference type="InterPro" id="IPR025164">
    <property type="entry name" value="Toastrack_DUF4097"/>
</dbReference>